<evidence type="ECO:0000313" key="11">
    <source>
        <dbReference type="Proteomes" id="UP000594263"/>
    </source>
</evidence>
<accession>A0A7N0RBU7</accession>
<evidence type="ECO:0000256" key="2">
    <source>
        <dbReference type="ARBA" id="ARBA00007651"/>
    </source>
</evidence>
<organism evidence="10 11">
    <name type="scientific">Kalanchoe fedtschenkoi</name>
    <name type="common">Lavender scallops</name>
    <name type="synonym">South American air plant</name>
    <dbReference type="NCBI Taxonomy" id="63787"/>
    <lineage>
        <taxon>Eukaryota</taxon>
        <taxon>Viridiplantae</taxon>
        <taxon>Streptophyta</taxon>
        <taxon>Embryophyta</taxon>
        <taxon>Tracheophyta</taxon>
        <taxon>Spermatophyta</taxon>
        <taxon>Magnoliopsida</taxon>
        <taxon>eudicotyledons</taxon>
        <taxon>Gunneridae</taxon>
        <taxon>Pentapetalae</taxon>
        <taxon>Saxifragales</taxon>
        <taxon>Crassulaceae</taxon>
        <taxon>Kalanchoe</taxon>
    </lineage>
</organism>
<feature type="transmembrane region" description="Helical" evidence="8">
    <location>
        <begin position="49"/>
        <end position="72"/>
    </location>
</feature>
<dbReference type="OMA" id="QRRLVMI"/>
<dbReference type="PANTHER" id="PTHR32021">
    <property type="entry name" value="CASP-LIKE PROTEIN 5B3"/>
    <property type="match status" value="1"/>
</dbReference>
<evidence type="ECO:0000256" key="5">
    <source>
        <dbReference type="ARBA" id="ARBA00022692"/>
    </source>
</evidence>
<comment type="subunit">
    <text evidence="3 8">Homodimer and heterodimers.</text>
</comment>
<evidence type="ECO:0000256" key="4">
    <source>
        <dbReference type="ARBA" id="ARBA00022475"/>
    </source>
</evidence>
<evidence type="ECO:0000259" key="9">
    <source>
        <dbReference type="Pfam" id="PF04535"/>
    </source>
</evidence>
<protein>
    <recommendedName>
        <fullName evidence="8">CASP-like protein</fullName>
    </recommendedName>
</protein>
<dbReference type="Proteomes" id="UP000594263">
    <property type="component" value="Unplaced"/>
</dbReference>
<keyword evidence="7 8" id="KW-0472">Membrane</keyword>
<dbReference type="Pfam" id="PF04535">
    <property type="entry name" value="CASP_dom"/>
    <property type="match status" value="1"/>
</dbReference>
<feature type="transmembrane region" description="Helical" evidence="8">
    <location>
        <begin position="84"/>
        <end position="108"/>
    </location>
</feature>
<dbReference type="InterPro" id="IPR006702">
    <property type="entry name" value="CASP_dom"/>
</dbReference>
<evidence type="ECO:0000256" key="3">
    <source>
        <dbReference type="ARBA" id="ARBA00011489"/>
    </source>
</evidence>
<proteinExistence type="inferred from homology"/>
<keyword evidence="6 8" id="KW-1133">Transmembrane helix</keyword>
<evidence type="ECO:0000256" key="8">
    <source>
        <dbReference type="RuleBase" id="RU361233"/>
    </source>
</evidence>
<dbReference type="Gramene" id="Kaladp0008s0131.1.v1.1">
    <property type="protein sequence ID" value="Kaladp0008s0131.1.v1.1"/>
    <property type="gene ID" value="Kaladp0008s0131.v1.1"/>
</dbReference>
<comment type="subcellular location">
    <subcellularLocation>
        <location evidence="1 8">Cell membrane</location>
        <topology evidence="1 8">Multi-pass membrane protein</topology>
    </subcellularLocation>
</comment>
<keyword evidence="5 8" id="KW-0812">Transmembrane</keyword>
<evidence type="ECO:0000256" key="6">
    <source>
        <dbReference type="ARBA" id="ARBA00022989"/>
    </source>
</evidence>
<keyword evidence="4 8" id="KW-1003">Cell membrane</keyword>
<dbReference type="InterPro" id="IPR045009">
    <property type="entry name" value="CASPL-5"/>
</dbReference>
<evidence type="ECO:0000256" key="7">
    <source>
        <dbReference type="ARBA" id="ARBA00023136"/>
    </source>
</evidence>
<comment type="similarity">
    <text evidence="2 8">Belongs to the Casparian strip membrane proteins (CASP) family.</text>
</comment>
<comment type="caution">
    <text evidence="8">Lacks conserved residue(s) required for the propagation of feature annotation.</text>
</comment>
<feature type="domain" description="Casparian strip membrane protein" evidence="9">
    <location>
        <begin position="12"/>
        <end position="141"/>
    </location>
</feature>
<reference evidence="10" key="1">
    <citation type="submission" date="2021-01" db="UniProtKB">
        <authorList>
            <consortium name="EnsemblPlants"/>
        </authorList>
    </citation>
    <scope>IDENTIFICATION</scope>
</reference>
<keyword evidence="11" id="KW-1185">Reference proteome</keyword>
<sequence length="156" mass="17137">MAETEGLPGSFGTSSSLAIRLGQIVFSTASLLFMCLDVDFYSYTVFSNFVVVMGILIPWSLTMAMVDAWSVFTDCAPRRRRRKTVFMIIVGDMFLSYILLAAAASTAGVTDAMIKAGGFCSPKLCSRYQLSAAMAFLCWFLLISSSLFNLWQLPSL</sequence>
<evidence type="ECO:0000256" key="1">
    <source>
        <dbReference type="ARBA" id="ARBA00004651"/>
    </source>
</evidence>
<evidence type="ECO:0000313" key="10">
    <source>
        <dbReference type="EnsemblPlants" id="Kaladp0008s0131.1.v1.1"/>
    </source>
</evidence>
<dbReference type="EnsemblPlants" id="Kaladp0008s0131.1.v1.1">
    <property type="protein sequence ID" value="Kaladp0008s0131.1.v1.1"/>
    <property type="gene ID" value="Kaladp0008s0131.v1.1"/>
</dbReference>
<dbReference type="GO" id="GO:0005886">
    <property type="term" value="C:plasma membrane"/>
    <property type="evidence" value="ECO:0007669"/>
    <property type="project" value="UniProtKB-SubCell"/>
</dbReference>
<dbReference type="AlphaFoldDB" id="A0A7N0RBU7"/>
<name>A0A7N0RBU7_KALFE</name>
<dbReference type="PANTHER" id="PTHR32021:SF30">
    <property type="entry name" value="CASP-LIKE PROTEIN 5C1"/>
    <property type="match status" value="1"/>
</dbReference>
<feature type="transmembrane region" description="Helical" evidence="8">
    <location>
        <begin position="128"/>
        <end position="151"/>
    </location>
</feature>